<evidence type="ECO:0000313" key="1">
    <source>
        <dbReference type="EMBL" id="KAB5520875.1"/>
    </source>
</evidence>
<sequence length="96" mass="10333">MLDENEIVERMVLEKKKIELSSKYASDSLMEEQTEATDVSGISNPGCLEIIVGVSFIQGDCCLNGIIATLNVVRVQCKSRTPLLLGSVLVGGCLCI</sequence>
<name>A0A5N5JUK8_9ROSI</name>
<accession>A0A5N5JUK8</accession>
<dbReference type="AlphaFoldDB" id="A0A5N5JUK8"/>
<gene>
    <name evidence="1" type="ORF">DKX38_025194</name>
</gene>
<evidence type="ECO:0000313" key="2">
    <source>
        <dbReference type="Proteomes" id="UP000326939"/>
    </source>
</evidence>
<proteinExistence type="predicted"/>
<dbReference type="Proteomes" id="UP000326939">
    <property type="component" value="Chromosome 16"/>
</dbReference>
<dbReference type="EMBL" id="VDCV01000016">
    <property type="protein sequence ID" value="KAB5520875.1"/>
    <property type="molecule type" value="Genomic_DNA"/>
</dbReference>
<keyword evidence="2" id="KW-1185">Reference proteome</keyword>
<protein>
    <submittedName>
        <fullName evidence="1">Uncharacterized protein</fullName>
    </submittedName>
</protein>
<comment type="caution">
    <text evidence="1">The sequence shown here is derived from an EMBL/GenBank/DDBJ whole genome shotgun (WGS) entry which is preliminary data.</text>
</comment>
<organism evidence="1 2">
    <name type="scientific">Salix brachista</name>
    <dbReference type="NCBI Taxonomy" id="2182728"/>
    <lineage>
        <taxon>Eukaryota</taxon>
        <taxon>Viridiplantae</taxon>
        <taxon>Streptophyta</taxon>
        <taxon>Embryophyta</taxon>
        <taxon>Tracheophyta</taxon>
        <taxon>Spermatophyta</taxon>
        <taxon>Magnoliopsida</taxon>
        <taxon>eudicotyledons</taxon>
        <taxon>Gunneridae</taxon>
        <taxon>Pentapetalae</taxon>
        <taxon>rosids</taxon>
        <taxon>fabids</taxon>
        <taxon>Malpighiales</taxon>
        <taxon>Salicaceae</taxon>
        <taxon>Saliceae</taxon>
        <taxon>Salix</taxon>
    </lineage>
</organism>
<reference evidence="2" key="1">
    <citation type="journal article" date="2019" name="Gigascience">
        <title>De novo genome assembly of the endangered Acer yangbiense, a plant species with extremely small populations endemic to Yunnan Province, China.</title>
        <authorList>
            <person name="Yang J."/>
            <person name="Wariss H.M."/>
            <person name="Tao L."/>
            <person name="Zhang R."/>
            <person name="Yun Q."/>
            <person name="Hollingsworth P."/>
            <person name="Dao Z."/>
            <person name="Luo G."/>
            <person name="Guo H."/>
            <person name="Ma Y."/>
            <person name="Sun W."/>
        </authorList>
    </citation>
    <scope>NUCLEOTIDE SEQUENCE [LARGE SCALE GENOMIC DNA]</scope>
    <source>
        <strain evidence="2">cv. br00</strain>
    </source>
</reference>